<feature type="transmembrane region" description="Helical" evidence="2">
    <location>
        <begin position="227"/>
        <end position="252"/>
    </location>
</feature>
<evidence type="ECO:0000256" key="2">
    <source>
        <dbReference type="SAM" id="Phobius"/>
    </source>
</evidence>
<dbReference type="Proteomes" id="UP001295423">
    <property type="component" value="Unassembled WGS sequence"/>
</dbReference>
<organism evidence="4 5">
    <name type="scientific">Cylindrotheca closterium</name>
    <dbReference type="NCBI Taxonomy" id="2856"/>
    <lineage>
        <taxon>Eukaryota</taxon>
        <taxon>Sar</taxon>
        <taxon>Stramenopiles</taxon>
        <taxon>Ochrophyta</taxon>
        <taxon>Bacillariophyta</taxon>
        <taxon>Bacillariophyceae</taxon>
        <taxon>Bacillariophycidae</taxon>
        <taxon>Bacillariales</taxon>
        <taxon>Bacillariaceae</taxon>
        <taxon>Cylindrotheca</taxon>
    </lineage>
</organism>
<feature type="chain" id="PRO_5042235915" evidence="3">
    <location>
        <begin position="23"/>
        <end position="277"/>
    </location>
</feature>
<proteinExistence type="predicted"/>
<accession>A0AAD2CUB2</accession>
<evidence type="ECO:0000313" key="4">
    <source>
        <dbReference type="EMBL" id="CAJ1946050.1"/>
    </source>
</evidence>
<evidence type="ECO:0000256" key="3">
    <source>
        <dbReference type="SAM" id="SignalP"/>
    </source>
</evidence>
<evidence type="ECO:0000313" key="5">
    <source>
        <dbReference type="Proteomes" id="UP001295423"/>
    </source>
</evidence>
<keyword evidence="2" id="KW-0812">Transmembrane</keyword>
<keyword evidence="5" id="KW-1185">Reference proteome</keyword>
<dbReference type="AlphaFoldDB" id="A0AAD2CUB2"/>
<evidence type="ECO:0000256" key="1">
    <source>
        <dbReference type="SAM" id="MobiDB-lite"/>
    </source>
</evidence>
<keyword evidence="3" id="KW-0732">Signal</keyword>
<protein>
    <submittedName>
        <fullName evidence="4">Uncharacterized protein</fullName>
    </submittedName>
</protein>
<comment type="caution">
    <text evidence="4">The sequence shown here is derived from an EMBL/GenBank/DDBJ whole genome shotgun (WGS) entry which is preliminary data.</text>
</comment>
<sequence length="277" mass="29775">MSWLLRFLAVWLLLALPTVVDAQLPACISSSLSGFTSCVKSIADGCLDRCMALKDTVTENPFESLDIPALATCTGFQTQIMDPVCPLAGCCSECIPKLLEFMTCIVQEAYQVTPFPCELTCSARRLREHIIHDGGNALAFSETISRRLLVDEPSDSTLMDDCGYHLDPTGTGAVPSASEMAEIIGKGDMFVCLGTAALTVANKQVGYNDYKKKTTVNMDWGIPEVGLALGTAIGIALFAIGLCGVCCAAFCYRRSDGSRSRSSKKPSKEIDDHDDSE</sequence>
<feature type="signal peptide" evidence="3">
    <location>
        <begin position="1"/>
        <end position="22"/>
    </location>
</feature>
<keyword evidence="2" id="KW-1133">Transmembrane helix</keyword>
<keyword evidence="2" id="KW-0472">Membrane</keyword>
<gene>
    <name evidence="4" type="ORF">CYCCA115_LOCUS10191</name>
</gene>
<feature type="region of interest" description="Disordered" evidence="1">
    <location>
        <begin position="256"/>
        <end position="277"/>
    </location>
</feature>
<name>A0AAD2CUB2_9STRA</name>
<reference evidence="4" key="1">
    <citation type="submission" date="2023-08" db="EMBL/GenBank/DDBJ databases">
        <authorList>
            <person name="Audoor S."/>
            <person name="Bilcke G."/>
        </authorList>
    </citation>
    <scope>NUCLEOTIDE SEQUENCE</scope>
</reference>
<dbReference type="EMBL" id="CAKOGP040001557">
    <property type="protein sequence ID" value="CAJ1946050.1"/>
    <property type="molecule type" value="Genomic_DNA"/>
</dbReference>